<dbReference type="AlphaFoldDB" id="H1YEQ4"/>
<name>H1YEQ4_9SPHI</name>
<proteinExistence type="predicted"/>
<feature type="chain" id="PRO_5003558650" description="DUF3826 domain-containing protein" evidence="1">
    <location>
        <begin position="23"/>
        <end position="225"/>
    </location>
</feature>
<evidence type="ECO:0000313" key="2">
    <source>
        <dbReference type="EMBL" id="EHQ30814.1"/>
    </source>
</evidence>
<dbReference type="EMBL" id="CM001403">
    <property type="protein sequence ID" value="EHQ30814.1"/>
    <property type="molecule type" value="Genomic_DNA"/>
</dbReference>
<dbReference type="RefSeq" id="WP_008512810.1">
    <property type="nucleotide sequence ID" value="NZ_CM001403.1"/>
</dbReference>
<keyword evidence="3" id="KW-1185">Reference proteome</keyword>
<dbReference type="OrthoDB" id="1375905at2"/>
<gene>
    <name evidence="2" type="ORF">Mucpa_6765</name>
</gene>
<accession>H1YEQ4</accession>
<sequence length="225" mass="25169">MKKTIKLLIAGLALITATQVKAQDAATPAQKAAQYTQVITERSNKIVSALGITDSVKYKRVLNVVVDQYRVINDIHDARNAKAKQIKEQAGADKTAANAQIAVLDTAVQVQLNQSHNKYLAKLNTNLNPTQVEKVKDLMTYNILPITYKAYLEEVLTLTDVQKAQIKTWLVEAREHAIDAESSDKKHAIFGKYKGRINNYLSAQGYDMKKESEEWQKRIKAAEGK</sequence>
<keyword evidence="1" id="KW-0732">Signal</keyword>
<dbReference type="InterPro" id="IPR024284">
    <property type="entry name" value="DUF3826"/>
</dbReference>
<evidence type="ECO:0000313" key="3">
    <source>
        <dbReference type="Proteomes" id="UP000002774"/>
    </source>
</evidence>
<protein>
    <recommendedName>
        <fullName evidence="4">DUF3826 domain-containing protein</fullName>
    </recommendedName>
</protein>
<reference evidence="2" key="1">
    <citation type="submission" date="2011-09" db="EMBL/GenBank/DDBJ databases">
        <title>The permanent draft genome of Mucilaginibacter paludis DSM 18603.</title>
        <authorList>
            <consortium name="US DOE Joint Genome Institute (JGI-PGF)"/>
            <person name="Lucas S."/>
            <person name="Han J."/>
            <person name="Lapidus A."/>
            <person name="Bruce D."/>
            <person name="Goodwin L."/>
            <person name="Pitluck S."/>
            <person name="Peters L."/>
            <person name="Kyrpides N."/>
            <person name="Mavromatis K."/>
            <person name="Ivanova N."/>
            <person name="Mikhailova N."/>
            <person name="Held B."/>
            <person name="Detter J.C."/>
            <person name="Tapia R."/>
            <person name="Han C."/>
            <person name="Land M."/>
            <person name="Hauser L."/>
            <person name="Markowitz V."/>
            <person name="Cheng J.-F."/>
            <person name="Hugenholtz P."/>
            <person name="Woyke T."/>
            <person name="Wu D."/>
            <person name="Tindall B."/>
            <person name="Brambilla E."/>
            <person name="Klenk H.-P."/>
            <person name="Eisen J.A."/>
        </authorList>
    </citation>
    <scope>NUCLEOTIDE SEQUENCE [LARGE SCALE GENOMIC DNA]</scope>
    <source>
        <strain evidence="2">DSM 18603</strain>
    </source>
</reference>
<organism evidence="2 3">
    <name type="scientific">Mucilaginibacter paludis DSM 18603</name>
    <dbReference type="NCBI Taxonomy" id="714943"/>
    <lineage>
        <taxon>Bacteria</taxon>
        <taxon>Pseudomonadati</taxon>
        <taxon>Bacteroidota</taxon>
        <taxon>Sphingobacteriia</taxon>
        <taxon>Sphingobacteriales</taxon>
        <taxon>Sphingobacteriaceae</taxon>
        <taxon>Mucilaginibacter</taxon>
    </lineage>
</organism>
<evidence type="ECO:0008006" key="4">
    <source>
        <dbReference type="Google" id="ProtNLM"/>
    </source>
</evidence>
<dbReference type="Proteomes" id="UP000002774">
    <property type="component" value="Chromosome"/>
</dbReference>
<dbReference type="STRING" id="714943.Mucpa_6765"/>
<dbReference type="eggNOG" id="ENOG50307DE">
    <property type="taxonomic scope" value="Bacteria"/>
</dbReference>
<dbReference type="HOGENOM" id="CLU_1264835_0_0_10"/>
<evidence type="ECO:0000256" key="1">
    <source>
        <dbReference type="SAM" id="SignalP"/>
    </source>
</evidence>
<feature type="signal peptide" evidence="1">
    <location>
        <begin position="1"/>
        <end position="22"/>
    </location>
</feature>
<dbReference type="Pfam" id="PF12875">
    <property type="entry name" value="DUF3826"/>
    <property type="match status" value="1"/>
</dbReference>